<dbReference type="Proteomes" id="UP001152795">
    <property type="component" value="Unassembled WGS sequence"/>
</dbReference>
<comment type="caution">
    <text evidence="1">The sequence shown here is derived from an EMBL/GenBank/DDBJ whole genome shotgun (WGS) entry which is preliminary data.</text>
</comment>
<reference evidence="1" key="1">
    <citation type="submission" date="2020-04" db="EMBL/GenBank/DDBJ databases">
        <authorList>
            <person name="Alioto T."/>
            <person name="Alioto T."/>
            <person name="Gomez Garrido J."/>
        </authorList>
    </citation>
    <scope>NUCLEOTIDE SEQUENCE</scope>
    <source>
        <strain evidence="1">A484AB</strain>
    </source>
</reference>
<protein>
    <submittedName>
        <fullName evidence="1">Uncharacterized protein</fullName>
    </submittedName>
</protein>
<accession>A0A7D9JHE7</accession>
<organism evidence="1 2">
    <name type="scientific">Paramuricea clavata</name>
    <name type="common">Red gorgonian</name>
    <name type="synonym">Violescent sea-whip</name>
    <dbReference type="NCBI Taxonomy" id="317549"/>
    <lineage>
        <taxon>Eukaryota</taxon>
        <taxon>Metazoa</taxon>
        <taxon>Cnidaria</taxon>
        <taxon>Anthozoa</taxon>
        <taxon>Octocorallia</taxon>
        <taxon>Malacalcyonacea</taxon>
        <taxon>Plexauridae</taxon>
        <taxon>Paramuricea</taxon>
    </lineage>
</organism>
<dbReference type="AlphaFoldDB" id="A0A7D9JHE7"/>
<keyword evidence="2" id="KW-1185">Reference proteome</keyword>
<sequence length="93" mass="10669">MKAKPGSRVAISALDKSVLLLRDSEDVTKEEVMRILNRQDIGPMNSDRYSKCKSPSRMPLETDVSEIFNSRTLHPAELKISFVDTYIIYHWKA</sequence>
<name>A0A7D9JHE7_PARCT</name>
<dbReference type="OrthoDB" id="10533040at2759"/>
<evidence type="ECO:0000313" key="2">
    <source>
        <dbReference type="Proteomes" id="UP001152795"/>
    </source>
</evidence>
<dbReference type="EMBL" id="CACRXK020016513">
    <property type="protein sequence ID" value="CAB4029943.1"/>
    <property type="molecule type" value="Genomic_DNA"/>
</dbReference>
<gene>
    <name evidence="1" type="ORF">PACLA_8A012331</name>
</gene>
<evidence type="ECO:0000313" key="1">
    <source>
        <dbReference type="EMBL" id="CAB4029943.1"/>
    </source>
</evidence>
<proteinExistence type="predicted"/>